<comment type="caution">
    <text evidence="2">The sequence shown here is derived from an EMBL/GenBank/DDBJ whole genome shotgun (WGS) entry which is preliminary data.</text>
</comment>
<organism evidence="2 3">
    <name type="scientific">Bailinhaonella thermotolerans</name>
    <dbReference type="NCBI Taxonomy" id="1070861"/>
    <lineage>
        <taxon>Bacteria</taxon>
        <taxon>Bacillati</taxon>
        <taxon>Actinomycetota</taxon>
        <taxon>Actinomycetes</taxon>
        <taxon>Streptosporangiales</taxon>
        <taxon>Streptosporangiaceae</taxon>
        <taxon>Bailinhaonella</taxon>
    </lineage>
</organism>
<accession>A0A3A4A8Y2</accession>
<sequence>MNVIAVIALIAGMLVMLACAFADPQLISRLAGERGDERYDTARAGTADRAVTAGTAPAGPTGR</sequence>
<evidence type="ECO:0000313" key="3">
    <source>
        <dbReference type="Proteomes" id="UP000265768"/>
    </source>
</evidence>
<feature type="region of interest" description="Disordered" evidence="1">
    <location>
        <begin position="39"/>
        <end position="63"/>
    </location>
</feature>
<evidence type="ECO:0000256" key="1">
    <source>
        <dbReference type="SAM" id="MobiDB-lite"/>
    </source>
</evidence>
<evidence type="ECO:0000313" key="2">
    <source>
        <dbReference type="EMBL" id="RJL22714.1"/>
    </source>
</evidence>
<keyword evidence="3" id="KW-1185">Reference proteome</keyword>
<feature type="compositionally biased region" description="Low complexity" evidence="1">
    <location>
        <begin position="52"/>
        <end position="63"/>
    </location>
</feature>
<proteinExistence type="predicted"/>
<dbReference type="AlphaFoldDB" id="A0A3A4A8Y2"/>
<reference evidence="2 3" key="1">
    <citation type="submission" date="2018-09" db="EMBL/GenBank/DDBJ databases">
        <title>YIM 75507 draft genome.</title>
        <authorList>
            <person name="Tang S."/>
            <person name="Feng Y."/>
        </authorList>
    </citation>
    <scope>NUCLEOTIDE SEQUENCE [LARGE SCALE GENOMIC DNA]</scope>
    <source>
        <strain evidence="2 3">YIM 75507</strain>
    </source>
</reference>
<dbReference type="Proteomes" id="UP000265768">
    <property type="component" value="Unassembled WGS sequence"/>
</dbReference>
<gene>
    <name evidence="2" type="ORF">D5H75_34535</name>
</gene>
<dbReference type="EMBL" id="QZEY01000021">
    <property type="protein sequence ID" value="RJL22714.1"/>
    <property type="molecule type" value="Genomic_DNA"/>
</dbReference>
<dbReference type="RefSeq" id="WP_119930806.1">
    <property type="nucleotide sequence ID" value="NZ_QZEY01000021.1"/>
</dbReference>
<protein>
    <submittedName>
        <fullName evidence="2">Uncharacterized protein</fullName>
    </submittedName>
</protein>
<name>A0A3A4A8Y2_9ACTN</name>